<dbReference type="Pfam" id="PF04055">
    <property type="entry name" value="Radical_SAM"/>
    <property type="match status" value="1"/>
</dbReference>
<dbReference type="GO" id="GO:0016740">
    <property type="term" value="F:transferase activity"/>
    <property type="evidence" value="ECO:0007669"/>
    <property type="project" value="TreeGrafter"/>
</dbReference>
<dbReference type="Proteomes" id="UP000655420">
    <property type="component" value="Unassembled WGS sequence"/>
</dbReference>
<feature type="binding site" evidence="5">
    <location>
        <position position="62"/>
    </location>
    <ligand>
        <name>[4Fe-4S] cluster</name>
        <dbReference type="ChEBI" id="CHEBI:49883"/>
        <note>4Fe-4S-S-AdoMet</note>
    </ligand>
</feature>
<reference evidence="8" key="1">
    <citation type="submission" date="2020-12" db="EMBL/GenBank/DDBJ databases">
        <title>Bacterial taxonomy.</title>
        <authorList>
            <person name="Pan X."/>
        </authorList>
    </citation>
    <scope>NUCLEOTIDE SEQUENCE</scope>
    <source>
        <strain evidence="8">M0105</strain>
    </source>
</reference>
<protein>
    <submittedName>
        <fullName evidence="8">Radical SAM protein</fullName>
    </submittedName>
</protein>
<organism evidence="8 9">
    <name type="scientific">Thermohalobaculum xanthum</name>
    <dbReference type="NCBI Taxonomy" id="2753746"/>
    <lineage>
        <taxon>Bacteria</taxon>
        <taxon>Pseudomonadati</taxon>
        <taxon>Pseudomonadota</taxon>
        <taxon>Alphaproteobacteria</taxon>
        <taxon>Rhodobacterales</taxon>
        <taxon>Paracoccaceae</taxon>
        <taxon>Thermohalobaculum</taxon>
    </lineage>
</organism>
<dbReference type="PROSITE" id="PS51918">
    <property type="entry name" value="RADICAL_SAM"/>
    <property type="match status" value="1"/>
</dbReference>
<evidence type="ECO:0000256" key="1">
    <source>
        <dbReference type="ARBA" id="ARBA00022691"/>
    </source>
</evidence>
<evidence type="ECO:0000256" key="3">
    <source>
        <dbReference type="ARBA" id="ARBA00023004"/>
    </source>
</evidence>
<evidence type="ECO:0000313" key="8">
    <source>
        <dbReference type="EMBL" id="MBK0400885.1"/>
    </source>
</evidence>
<evidence type="ECO:0000256" key="2">
    <source>
        <dbReference type="ARBA" id="ARBA00022723"/>
    </source>
</evidence>
<keyword evidence="1 5" id="KW-0949">S-adenosyl-L-methionine</keyword>
<dbReference type="PANTHER" id="PTHR43726">
    <property type="entry name" value="3-METHYLORNITHINE SYNTHASE"/>
    <property type="match status" value="1"/>
</dbReference>
<accession>A0A8J7M9T8</accession>
<feature type="domain" description="Radical SAM core" evidence="7">
    <location>
        <begin position="48"/>
        <end position="283"/>
    </location>
</feature>
<dbReference type="InterPro" id="IPR013785">
    <property type="entry name" value="Aldolase_TIM"/>
</dbReference>
<evidence type="ECO:0000313" key="9">
    <source>
        <dbReference type="Proteomes" id="UP000655420"/>
    </source>
</evidence>
<dbReference type="GO" id="GO:0051539">
    <property type="term" value="F:4 iron, 4 sulfur cluster binding"/>
    <property type="evidence" value="ECO:0007669"/>
    <property type="project" value="UniProtKB-KW"/>
</dbReference>
<comment type="cofactor">
    <cofactor evidence="5">
        <name>[4Fe-4S] cluster</name>
        <dbReference type="ChEBI" id="CHEBI:49883"/>
    </cofactor>
    <text evidence="5">Binds 1 [4Fe-4S] cluster. The cluster is coordinated with 3 cysteines and an exchangeable S-adenosyl-L-methionine.</text>
</comment>
<evidence type="ECO:0000259" key="7">
    <source>
        <dbReference type="PROSITE" id="PS51918"/>
    </source>
</evidence>
<dbReference type="PIRSF" id="PIRSF004762">
    <property type="entry name" value="CHP00423"/>
    <property type="match status" value="1"/>
</dbReference>
<comment type="caution">
    <text evidence="8">The sequence shown here is derived from an EMBL/GenBank/DDBJ whole genome shotgun (WGS) entry which is preliminary data.</text>
</comment>
<evidence type="ECO:0000256" key="5">
    <source>
        <dbReference type="PIRSR" id="PIRSR004762-1"/>
    </source>
</evidence>
<dbReference type="SFLD" id="SFLDS00029">
    <property type="entry name" value="Radical_SAM"/>
    <property type="match status" value="1"/>
</dbReference>
<dbReference type="SUPFAM" id="SSF102114">
    <property type="entry name" value="Radical SAM enzymes"/>
    <property type="match status" value="1"/>
</dbReference>
<keyword evidence="9" id="KW-1185">Reference proteome</keyword>
<dbReference type="RefSeq" id="WP_200612661.1">
    <property type="nucleotide sequence ID" value="NZ_JAEHHL010000012.1"/>
</dbReference>
<keyword evidence="4 5" id="KW-0411">Iron-sulfur</keyword>
<proteinExistence type="predicted"/>
<dbReference type="EMBL" id="JAEHHL010000012">
    <property type="protein sequence ID" value="MBK0400885.1"/>
    <property type="molecule type" value="Genomic_DNA"/>
</dbReference>
<dbReference type="SFLD" id="SFLDG01280">
    <property type="entry name" value="HydE/PylB-like"/>
    <property type="match status" value="1"/>
</dbReference>
<dbReference type="AlphaFoldDB" id="A0A8J7M9T8"/>
<feature type="binding site" evidence="5">
    <location>
        <position position="69"/>
    </location>
    <ligand>
        <name>[4Fe-4S] cluster</name>
        <dbReference type="ChEBI" id="CHEBI:49883"/>
        <note>4Fe-4S-S-AdoMet</note>
    </ligand>
</feature>
<evidence type="ECO:0000256" key="6">
    <source>
        <dbReference type="PIRSR" id="PIRSR004762-2"/>
    </source>
</evidence>
<dbReference type="InterPro" id="IPR058240">
    <property type="entry name" value="rSAM_sf"/>
</dbReference>
<dbReference type="SFLD" id="SFLDG01060">
    <property type="entry name" value="BATS_domain_containing"/>
    <property type="match status" value="1"/>
</dbReference>
<dbReference type="SMART" id="SM00729">
    <property type="entry name" value="Elp3"/>
    <property type="match status" value="1"/>
</dbReference>
<keyword evidence="3 5" id="KW-0408">Iron</keyword>
<feature type="binding site" evidence="6">
    <location>
        <position position="161"/>
    </location>
    <ligand>
        <name>S-adenosyl-L-methionine</name>
        <dbReference type="ChEBI" id="CHEBI:59789"/>
    </ligand>
</feature>
<keyword evidence="2" id="KW-0479">Metal-binding</keyword>
<evidence type="ECO:0000256" key="4">
    <source>
        <dbReference type="ARBA" id="ARBA00023014"/>
    </source>
</evidence>
<dbReference type="PANTHER" id="PTHR43726:SF1">
    <property type="entry name" value="BIOTIN SYNTHASE"/>
    <property type="match status" value="1"/>
</dbReference>
<sequence>MNRKMQNSHLAPHRQTPMAIAEMLDASGAAQTRLFDEAREVRDTYFGRSAVVRGVIEITDVCVKSCLYCPMRVENRYKRYSQNAGDVLEAAESVYQAGVGVVALQGGETPASTRLSLRLIPKIREVFAGNVEVLLCLGNKDRVELKELKQAGADSYILKQETSDPELHLEMCGEDLDTRVACAKDLIDLGFRTGVGAIVGLPGQSRASLVRDAILPGELGAQMMSASPFIPAANSPLAGSPMGDLNLTLNLMAVMRLLNPRALIPAVSALEKPQSGGQALGFKAGANVITINFTPERDRSKYAIYGADRFVVRREHALATLEKAGIEPLFGREAFAFWHRPANLNVGAL</sequence>
<gene>
    <name evidence="8" type="ORF">H0I76_16920</name>
</gene>
<dbReference type="GO" id="GO:0046872">
    <property type="term" value="F:metal ion binding"/>
    <property type="evidence" value="ECO:0007669"/>
    <property type="project" value="UniProtKB-KW"/>
</dbReference>
<dbReference type="InterPro" id="IPR006638">
    <property type="entry name" value="Elp3/MiaA/NifB-like_rSAM"/>
</dbReference>
<dbReference type="InterPro" id="IPR034422">
    <property type="entry name" value="HydE/PylB-like"/>
</dbReference>
<name>A0A8J7M9T8_9RHOB</name>
<dbReference type="CDD" id="cd01335">
    <property type="entry name" value="Radical_SAM"/>
    <property type="match status" value="1"/>
</dbReference>
<dbReference type="InterPro" id="IPR007197">
    <property type="entry name" value="rSAM"/>
</dbReference>
<feature type="binding site" evidence="5">
    <location>
        <position position="66"/>
    </location>
    <ligand>
        <name>[4Fe-4S] cluster</name>
        <dbReference type="ChEBI" id="CHEBI:49883"/>
        <note>4Fe-4S-S-AdoMet</note>
    </ligand>
</feature>
<keyword evidence="5" id="KW-0004">4Fe-4S</keyword>
<dbReference type="Gene3D" id="3.20.20.70">
    <property type="entry name" value="Aldolase class I"/>
    <property type="match status" value="1"/>
</dbReference>